<evidence type="ECO:0000256" key="1">
    <source>
        <dbReference type="SAM" id="MobiDB-lite"/>
    </source>
</evidence>
<dbReference type="Proteomes" id="UP000663879">
    <property type="component" value="Unassembled WGS sequence"/>
</dbReference>
<comment type="caution">
    <text evidence="2">The sequence shown here is derived from an EMBL/GenBank/DDBJ whole genome shotgun (WGS) entry which is preliminary data.</text>
</comment>
<dbReference type="AlphaFoldDB" id="A0A814RR54"/>
<evidence type="ECO:0000313" key="2">
    <source>
        <dbReference type="EMBL" id="CAF1136849.1"/>
    </source>
</evidence>
<protein>
    <submittedName>
        <fullName evidence="2">Uncharacterized protein</fullName>
    </submittedName>
</protein>
<evidence type="ECO:0000313" key="3">
    <source>
        <dbReference type="Proteomes" id="UP000663879"/>
    </source>
</evidence>
<gene>
    <name evidence="2" type="ORF">OXX778_LOCUS22725</name>
</gene>
<accession>A0A814RR54</accession>
<proteinExistence type="predicted"/>
<dbReference type="EMBL" id="CAJNOC010010132">
    <property type="protein sequence ID" value="CAF1136849.1"/>
    <property type="molecule type" value="Genomic_DNA"/>
</dbReference>
<reference evidence="2" key="1">
    <citation type="submission" date="2021-02" db="EMBL/GenBank/DDBJ databases">
        <authorList>
            <person name="Nowell W R."/>
        </authorList>
    </citation>
    <scope>NUCLEOTIDE SEQUENCE</scope>
    <source>
        <strain evidence="2">Ploen Becks lab</strain>
    </source>
</reference>
<feature type="region of interest" description="Disordered" evidence="1">
    <location>
        <begin position="76"/>
        <end position="99"/>
    </location>
</feature>
<feature type="non-terminal residue" evidence="2">
    <location>
        <position position="1"/>
    </location>
</feature>
<keyword evidence="3" id="KW-1185">Reference proteome</keyword>
<organism evidence="2 3">
    <name type="scientific">Brachionus calyciflorus</name>
    <dbReference type="NCBI Taxonomy" id="104777"/>
    <lineage>
        <taxon>Eukaryota</taxon>
        <taxon>Metazoa</taxon>
        <taxon>Spiralia</taxon>
        <taxon>Gnathifera</taxon>
        <taxon>Rotifera</taxon>
        <taxon>Eurotatoria</taxon>
        <taxon>Monogononta</taxon>
        <taxon>Pseudotrocha</taxon>
        <taxon>Ploima</taxon>
        <taxon>Brachionidae</taxon>
        <taxon>Brachionus</taxon>
    </lineage>
</organism>
<sequence>QSSRYEEDENLDDDFQLDTIKLKTNKELYKLANIEQSMLSDTSMQTDSKLSPKQDKQTEIIAEVTSLIKSFSLYEEPKTTVTPTAPPEMKTYPGLILKT</sequence>
<name>A0A814RR54_9BILA</name>